<accession>A0A3A8ENP5</accession>
<dbReference type="EMBL" id="RAXU01000004">
    <property type="protein sequence ID" value="RKG35096.1"/>
    <property type="molecule type" value="Genomic_DNA"/>
</dbReference>
<protein>
    <submittedName>
        <fullName evidence="4">TetR/AcrR family transcriptional regulator</fullName>
    </submittedName>
</protein>
<sequence length="209" mass="23937">MKNHLMLSSLDLYCQAPAEQNLLIDDFVKHAGVSRGTFYNYFTSTNDLLTEIAMQMSDEVLDIIEPIILQYDHPVERIMLATKLYLRSAIRYPIWGQLITSIGPKFTIRGRNISLYLTRDLKKADDLALITIKDYRVSRDIFLGSAYYSMETILTETVGQDYLNLVMESMFINLGITQDEVNRLMSLTLPSEIAIETPYFSLLKGLQSN</sequence>
<evidence type="ECO:0000256" key="2">
    <source>
        <dbReference type="PROSITE-ProRule" id="PRU00335"/>
    </source>
</evidence>
<dbReference type="Pfam" id="PF00440">
    <property type="entry name" value="TetR_N"/>
    <property type="match status" value="1"/>
</dbReference>
<dbReference type="InterPro" id="IPR009057">
    <property type="entry name" value="Homeodomain-like_sf"/>
</dbReference>
<evidence type="ECO:0000313" key="5">
    <source>
        <dbReference type="Proteomes" id="UP000269001"/>
    </source>
</evidence>
<evidence type="ECO:0000256" key="1">
    <source>
        <dbReference type="ARBA" id="ARBA00023125"/>
    </source>
</evidence>
<keyword evidence="5" id="KW-1185">Reference proteome</keyword>
<dbReference type="Proteomes" id="UP000269001">
    <property type="component" value="Unassembled WGS sequence"/>
</dbReference>
<proteinExistence type="predicted"/>
<keyword evidence="1 2" id="KW-0238">DNA-binding</keyword>
<dbReference type="InterPro" id="IPR001647">
    <property type="entry name" value="HTH_TetR"/>
</dbReference>
<feature type="domain" description="HTH tetR-type" evidence="3">
    <location>
        <begin position="1"/>
        <end position="60"/>
    </location>
</feature>
<feature type="DNA-binding region" description="H-T-H motif" evidence="2">
    <location>
        <begin position="23"/>
        <end position="42"/>
    </location>
</feature>
<dbReference type="AlphaFoldDB" id="A0A3A8ENP5"/>
<dbReference type="GO" id="GO:0003677">
    <property type="term" value="F:DNA binding"/>
    <property type="evidence" value="ECO:0007669"/>
    <property type="project" value="UniProtKB-UniRule"/>
</dbReference>
<organism evidence="4 5">
    <name type="scientific">Acinetobacter guerrae</name>
    <dbReference type="NCBI Taxonomy" id="1843371"/>
    <lineage>
        <taxon>Bacteria</taxon>
        <taxon>Pseudomonadati</taxon>
        <taxon>Pseudomonadota</taxon>
        <taxon>Gammaproteobacteria</taxon>
        <taxon>Moraxellales</taxon>
        <taxon>Moraxellaceae</taxon>
        <taxon>Acinetobacter</taxon>
    </lineage>
</organism>
<dbReference type="Gene3D" id="1.10.357.10">
    <property type="entry name" value="Tetracycline Repressor, domain 2"/>
    <property type="match status" value="1"/>
</dbReference>
<dbReference type="RefSeq" id="WP_120369385.1">
    <property type="nucleotide sequence ID" value="NZ_RAXU01000004.1"/>
</dbReference>
<dbReference type="SUPFAM" id="SSF46689">
    <property type="entry name" value="Homeodomain-like"/>
    <property type="match status" value="1"/>
</dbReference>
<comment type="caution">
    <text evidence="4">The sequence shown here is derived from an EMBL/GenBank/DDBJ whole genome shotgun (WGS) entry which is preliminary data.</text>
</comment>
<evidence type="ECO:0000313" key="4">
    <source>
        <dbReference type="EMBL" id="RKG35096.1"/>
    </source>
</evidence>
<name>A0A3A8ENP5_9GAMM</name>
<reference evidence="4 5" key="1">
    <citation type="submission" date="2018-09" db="EMBL/GenBank/DDBJ databases">
        <title>The draft genome of Acinetobacter spp. strains.</title>
        <authorList>
            <person name="Qin J."/>
            <person name="Feng Y."/>
            <person name="Zong Z."/>
        </authorList>
    </citation>
    <scope>NUCLEOTIDE SEQUENCE [LARGE SCALE GENOMIC DNA]</scope>
    <source>
        <strain evidence="4 5">WCHAc060096</strain>
    </source>
</reference>
<evidence type="ECO:0000259" key="3">
    <source>
        <dbReference type="PROSITE" id="PS50977"/>
    </source>
</evidence>
<gene>
    <name evidence="4" type="ORF">D7V21_04750</name>
</gene>
<dbReference type="PROSITE" id="PS50977">
    <property type="entry name" value="HTH_TETR_2"/>
    <property type="match status" value="1"/>
</dbReference>